<protein>
    <recommendedName>
        <fullName evidence="1">Retrotransposon Copia-like N-terminal domain-containing protein</fullName>
    </recommendedName>
</protein>
<evidence type="ECO:0000313" key="3">
    <source>
        <dbReference type="Proteomes" id="UP000595140"/>
    </source>
</evidence>
<feature type="domain" description="Retrotransposon Copia-like N-terminal" evidence="1">
    <location>
        <begin position="19"/>
        <end position="66"/>
    </location>
</feature>
<dbReference type="AlphaFoldDB" id="A0A484K9Z5"/>
<dbReference type="PANTHER" id="PTHR34222:SF33">
    <property type="entry name" value="RETROTRANSPOSON GAG DOMAIN-CONTAINING PROTEIN"/>
    <property type="match status" value="1"/>
</dbReference>
<name>A0A484K9Z5_9ASTE</name>
<reference evidence="2 3" key="1">
    <citation type="submission" date="2018-04" db="EMBL/GenBank/DDBJ databases">
        <authorList>
            <person name="Vogel A."/>
        </authorList>
    </citation>
    <scope>NUCLEOTIDE SEQUENCE [LARGE SCALE GENOMIC DNA]</scope>
</reference>
<organism evidence="2 3">
    <name type="scientific">Cuscuta campestris</name>
    <dbReference type="NCBI Taxonomy" id="132261"/>
    <lineage>
        <taxon>Eukaryota</taxon>
        <taxon>Viridiplantae</taxon>
        <taxon>Streptophyta</taxon>
        <taxon>Embryophyta</taxon>
        <taxon>Tracheophyta</taxon>
        <taxon>Spermatophyta</taxon>
        <taxon>Magnoliopsida</taxon>
        <taxon>eudicotyledons</taxon>
        <taxon>Gunneridae</taxon>
        <taxon>Pentapetalae</taxon>
        <taxon>asterids</taxon>
        <taxon>lamiids</taxon>
        <taxon>Solanales</taxon>
        <taxon>Convolvulaceae</taxon>
        <taxon>Cuscuteae</taxon>
        <taxon>Cuscuta</taxon>
        <taxon>Cuscuta subgen. Grammica</taxon>
        <taxon>Cuscuta sect. Cleistogrammica</taxon>
    </lineage>
</organism>
<dbReference type="InterPro" id="IPR029472">
    <property type="entry name" value="Copia-like_N"/>
</dbReference>
<dbReference type="Pfam" id="PF14244">
    <property type="entry name" value="Retrotran_gag_3"/>
    <property type="match status" value="1"/>
</dbReference>
<dbReference type="OrthoDB" id="1249602at2759"/>
<accession>A0A484K9Z5</accession>
<evidence type="ECO:0000259" key="1">
    <source>
        <dbReference type="Pfam" id="PF14244"/>
    </source>
</evidence>
<proteinExistence type="predicted"/>
<evidence type="ECO:0000313" key="2">
    <source>
        <dbReference type="EMBL" id="VFQ60654.1"/>
    </source>
</evidence>
<dbReference type="PANTHER" id="PTHR34222">
    <property type="entry name" value="GAG_PRE-INTEGRS DOMAIN-CONTAINING PROTEIN"/>
    <property type="match status" value="1"/>
</dbReference>
<keyword evidence="3" id="KW-1185">Reference proteome</keyword>
<dbReference type="EMBL" id="OOIL02000116">
    <property type="protein sequence ID" value="VFQ60654.1"/>
    <property type="molecule type" value="Genomic_DNA"/>
</dbReference>
<sequence>MTSNPNSGNLASSDPLYFHPSDRPGLLLVSKQFNGEGFGSWKKSMSIALSTKNKFDFVSGKIAKPNGDPIRLSHLQRCNDMVTSWIQNEINSTRQGNLDIAAYYTKLKKSWDELSAITKSPDCTCGAIQALLKHDQDQKLIQYLMGLNYAYTTTRGNLLMMKPLPTVTQAYNGLIQEEKQREVQVPNQILPDHSSLNVAKPAYRNYNGIMKTDTKRSLFCEHYYKKPGHLANRCFKLIGFPKDFKFTKGKNASAHSANVEESHKTIPETEMHVNSDLCNQFLKFLSNVQTNGINQDNNQSISSAFHVVHQNSIAHSACSGLDKTSNMYKVGKGTTDILPEFLNLYDDTRGHIIFLKKVVISINIKEN</sequence>
<dbReference type="Proteomes" id="UP000595140">
    <property type="component" value="Unassembled WGS sequence"/>
</dbReference>
<gene>
    <name evidence="2" type="ORF">CCAM_LOCUS2430</name>
</gene>